<protein>
    <recommendedName>
        <fullName evidence="1">Phosphoribulokinase/uridine kinase domain-containing protein</fullName>
    </recommendedName>
</protein>
<evidence type="ECO:0000313" key="2">
    <source>
        <dbReference type="EMBL" id="CAG9289757.1"/>
    </source>
</evidence>
<feature type="non-terminal residue" evidence="2">
    <location>
        <position position="173"/>
    </location>
</feature>
<dbReference type="Gene3D" id="3.40.50.300">
    <property type="entry name" value="P-loop containing nucleotide triphosphate hydrolases"/>
    <property type="match status" value="1"/>
</dbReference>
<feature type="domain" description="Phosphoribulokinase/uridine kinase" evidence="1">
    <location>
        <begin position="1"/>
        <end position="160"/>
    </location>
</feature>
<dbReference type="AlphaFoldDB" id="A0A8J9X5S4"/>
<proteinExistence type="predicted"/>
<organism evidence="2">
    <name type="scientific">Phaeodactylum tricornutum</name>
    <name type="common">Diatom</name>
    <dbReference type="NCBI Taxonomy" id="2850"/>
    <lineage>
        <taxon>Eukaryota</taxon>
        <taxon>Sar</taxon>
        <taxon>Stramenopiles</taxon>
        <taxon>Ochrophyta</taxon>
        <taxon>Bacillariophyta</taxon>
        <taxon>Bacillariophyceae</taxon>
        <taxon>Bacillariophycidae</taxon>
        <taxon>Naviculales</taxon>
        <taxon>Phaeodactylaceae</taxon>
        <taxon>Phaeodactylum</taxon>
    </lineage>
</organism>
<dbReference type="EMBL" id="OU594945">
    <property type="protein sequence ID" value="CAG9289757.1"/>
    <property type="molecule type" value="Genomic_DNA"/>
</dbReference>
<dbReference type="InterPro" id="IPR006083">
    <property type="entry name" value="PRK/URK"/>
</dbReference>
<dbReference type="PANTHER" id="PTHR10285">
    <property type="entry name" value="URIDINE KINASE"/>
    <property type="match status" value="1"/>
</dbReference>
<dbReference type="GO" id="GO:0005524">
    <property type="term" value="F:ATP binding"/>
    <property type="evidence" value="ECO:0007669"/>
    <property type="project" value="InterPro"/>
</dbReference>
<reference evidence="2" key="1">
    <citation type="submission" date="2022-02" db="EMBL/GenBank/DDBJ databases">
        <authorList>
            <person name="Giguere J D."/>
        </authorList>
    </citation>
    <scope>NUCLEOTIDE SEQUENCE</scope>
    <source>
        <strain evidence="2">CCAP 1055/1</strain>
    </source>
</reference>
<dbReference type="Pfam" id="PF00485">
    <property type="entry name" value="PRK"/>
    <property type="match status" value="1"/>
</dbReference>
<dbReference type="GO" id="GO:0016301">
    <property type="term" value="F:kinase activity"/>
    <property type="evidence" value="ECO:0007669"/>
    <property type="project" value="InterPro"/>
</dbReference>
<evidence type="ECO:0000259" key="1">
    <source>
        <dbReference type="Pfam" id="PF00485"/>
    </source>
</evidence>
<gene>
    <name evidence="2" type="ORF">PTTT1_LOCUS42657</name>
</gene>
<dbReference type="Proteomes" id="UP000836788">
    <property type="component" value="Chromosome 4"/>
</dbReference>
<name>A0A8J9X5S4_PHATR</name>
<dbReference type="SUPFAM" id="SSF52540">
    <property type="entry name" value="P-loop containing nucleoside triphosphate hydrolases"/>
    <property type="match status" value="1"/>
</dbReference>
<sequence>IAVAGGPGSGKSTLAELVRDKLNASNESADHEISVVLPMDGYHYPKAELKRMGEANDEYTYEMMMLRRGAPFTYDHERLIADLKTAKASGEGSFPTYSREISDPVSGGVQLMKSHQIVLCEGLYLLAQDDPNWEALGEIWDDRWYLNTPENIVKARLVKRHLQNWNSVKVRNW</sequence>
<feature type="non-terminal residue" evidence="2">
    <location>
        <position position="1"/>
    </location>
</feature>
<dbReference type="InterPro" id="IPR027417">
    <property type="entry name" value="P-loop_NTPase"/>
</dbReference>
<accession>A0A8J9X5S4</accession>